<evidence type="ECO:0000313" key="1">
    <source>
        <dbReference type="EMBL" id="OCU00304.1"/>
    </source>
</evidence>
<sequence length="82" mass="8696">MLQPSPTSILVSQQFPSHTAAFPHLRSLLPAVPFTYSSLPPPPLLSPSVFSSACCSLPPPPFLSPSSFLHIQQPSTTSVPIS</sequence>
<reference evidence="2" key="1">
    <citation type="journal article" date="2016" name="Nature">
        <title>Genome evolution in the allotetraploid frog Xenopus laevis.</title>
        <authorList>
            <person name="Session A.M."/>
            <person name="Uno Y."/>
            <person name="Kwon T."/>
            <person name="Chapman J.A."/>
            <person name="Toyoda A."/>
            <person name="Takahashi S."/>
            <person name="Fukui A."/>
            <person name="Hikosaka A."/>
            <person name="Suzuki A."/>
            <person name="Kondo M."/>
            <person name="van Heeringen S.J."/>
            <person name="Quigley I."/>
            <person name="Heinz S."/>
            <person name="Ogino H."/>
            <person name="Ochi H."/>
            <person name="Hellsten U."/>
            <person name="Lyons J.B."/>
            <person name="Simakov O."/>
            <person name="Putnam N."/>
            <person name="Stites J."/>
            <person name="Kuroki Y."/>
            <person name="Tanaka T."/>
            <person name="Michiue T."/>
            <person name="Watanabe M."/>
            <person name="Bogdanovic O."/>
            <person name="Lister R."/>
            <person name="Georgiou G."/>
            <person name="Paranjpe S.S."/>
            <person name="van Kruijsbergen I."/>
            <person name="Shu S."/>
            <person name="Carlson J."/>
            <person name="Kinoshita T."/>
            <person name="Ohta Y."/>
            <person name="Mawaribuchi S."/>
            <person name="Jenkins J."/>
            <person name="Grimwood J."/>
            <person name="Schmutz J."/>
            <person name="Mitros T."/>
            <person name="Mozaffari S.V."/>
            <person name="Suzuki Y."/>
            <person name="Haramoto Y."/>
            <person name="Yamamoto T.S."/>
            <person name="Takagi C."/>
            <person name="Heald R."/>
            <person name="Miller K."/>
            <person name="Haudenschild C."/>
            <person name="Kitzman J."/>
            <person name="Nakayama T."/>
            <person name="Izutsu Y."/>
            <person name="Robert J."/>
            <person name="Fortriede J."/>
            <person name="Burns K."/>
            <person name="Lotay V."/>
            <person name="Karimi K."/>
            <person name="Yasuoka Y."/>
            <person name="Dichmann D.S."/>
            <person name="Flajnik M.F."/>
            <person name="Houston D.W."/>
            <person name="Shendure J."/>
            <person name="DuPasquier L."/>
            <person name="Vize P.D."/>
            <person name="Zorn A.M."/>
            <person name="Ito M."/>
            <person name="Marcotte E.M."/>
            <person name="Wallingford J.B."/>
            <person name="Ito Y."/>
            <person name="Asashima M."/>
            <person name="Ueno N."/>
            <person name="Matsuda Y."/>
            <person name="Veenstra G.J."/>
            <person name="Fujiyama A."/>
            <person name="Harland R.M."/>
            <person name="Taira M."/>
            <person name="Rokhsar D.S."/>
        </authorList>
    </citation>
    <scope>NUCLEOTIDE SEQUENCE [LARGE SCALE GENOMIC DNA]</scope>
    <source>
        <strain evidence="2">J</strain>
    </source>
</reference>
<evidence type="ECO:0000313" key="2">
    <source>
        <dbReference type="Proteomes" id="UP000694892"/>
    </source>
</evidence>
<protein>
    <submittedName>
        <fullName evidence="1">Uncharacterized protein</fullName>
    </submittedName>
</protein>
<dbReference type="Proteomes" id="UP000694892">
    <property type="component" value="Chromosome 1L"/>
</dbReference>
<dbReference type="AlphaFoldDB" id="A0A974DYH7"/>
<name>A0A974DYH7_XENLA</name>
<proteinExistence type="predicted"/>
<gene>
    <name evidence="1" type="ORF">XELAEV_18006072mg</name>
</gene>
<organism evidence="1 2">
    <name type="scientific">Xenopus laevis</name>
    <name type="common">African clawed frog</name>
    <dbReference type="NCBI Taxonomy" id="8355"/>
    <lineage>
        <taxon>Eukaryota</taxon>
        <taxon>Metazoa</taxon>
        <taxon>Chordata</taxon>
        <taxon>Craniata</taxon>
        <taxon>Vertebrata</taxon>
        <taxon>Euteleostomi</taxon>
        <taxon>Amphibia</taxon>
        <taxon>Batrachia</taxon>
        <taxon>Anura</taxon>
        <taxon>Pipoidea</taxon>
        <taxon>Pipidae</taxon>
        <taxon>Xenopodinae</taxon>
        <taxon>Xenopus</taxon>
        <taxon>Xenopus</taxon>
    </lineage>
</organism>
<dbReference type="EMBL" id="CM004466">
    <property type="protein sequence ID" value="OCU00304.1"/>
    <property type="molecule type" value="Genomic_DNA"/>
</dbReference>
<accession>A0A974DYH7</accession>